<dbReference type="RefSeq" id="WP_173763587.1">
    <property type="nucleotide sequence ID" value="NZ_CP048836.1"/>
</dbReference>
<protein>
    <recommendedName>
        <fullName evidence="3">histidine kinase</fullName>
        <ecNumber evidence="3">2.7.13.3</ecNumber>
    </recommendedName>
</protein>
<dbReference type="InterPro" id="IPR007890">
    <property type="entry name" value="CHASE2"/>
</dbReference>
<evidence type="ECO:0000256" key="2">
    <source>
        <dbReference type="ARBA" id="ARBA00004429"/>
    </source>
</evidence>
<dbReference type="Proteomes" id="UP000501991">
    <property type="component" value="Chromosome"/>
</dbReference>
<dbReference type="InterPro" id="IPR017181">
    <property type="entry name" value="Sig_transdc_His_kin_CHASE2"/>
</dbReference>
<evidence type="ECO:0000256" key="3">
    <source>
        <dbReference type="ARBA" id="ARBA00012438"/>
    </source>
</evidence>
<dbReference type="SMART" id="SM01080">
    <property type="entry name" value="CHASE2"/>
    <property type="match status" value="1"/>
</dbReference>
<dbReference type="InterPro" id="IPR004358">
    <property type="entry name" value="Sig_transdc_His_kin-like_C"/>
</dbReference>
<dbReference type="SMART" id="SM00388">
    <property type="entry name" value="HisKA"/>
    <property type="match status" value="1"/>
</dbReference>
<dbReference type="SMART" id="SM00387">
    <property type="entry name" value="HATPase_c"/>
    <property type="match status" value="1"/>
</dbReference>
<dbReference type="InterPro" id="IPR003661">
    <property type="entry name" value="HisK_dim/P_dom"/>
</dbReference>
<dbReference type="SUPFAM" id="SSF55874">
    <property type="entry name" value="ATPase domain of HSP90 chaperone/DNA topoisomerase II/histidine kinase"/>
    <property type="match status" value="1"/>
</dbReference>
<comment type="catalytic activity">
    <reaction evidence="1">
        <text>ATP + protein L-histidine = ADP + protein N-phospho-L-histidine.</text>
        <dbReference type="EC" id="2.7.13.3"/>
    </reaction>
</comment>
<dbReference type="PANTHER" id="PTHR43711:SF28">
    <property type="entry name" value="SENSOR HISTIDINE KINASE YXDK"/>
    <property type="match status" value="1"/>
</dbReference>
<feature type="domain" description="Histidine kinase" evidence="9">
    <location>
        <begin position="548"/>
        <end position="767"/>
    </location>
</feature>
<keyword evidence="8" id="KW-0472">Membrane</keyword>
<sequence length="772" mass="82705">MADRSVIEWLVVTVLCAATAAAATAFGWVWRMDMVAYDAAMSLARPAPDPAVVLVAIDDPSLAEIGRWPWRRSVHAALIERLSAAGARVIAFDVILHEPNPDDPGADRVLADAIARSGRVILPVVQASRGNRIIGEAPPAPLFQAGAAATGHIHVELDPDGIARSVYLWEGFGRARHPQLALAALQQADPARAARYAAPDERASPGEWHRADWLRIPFSGPPGTYAHVSYADVLRGDVADAVLRDKIVFVGATALGLADSVPTPTSGFNRPMPGVEVNANVYSALWRGEGIRPLGAAAASAAAALIVIGLMVIMLRTAPRVALVWAFAGAGGTLALMGLGLNLVHLWFPPAGTMLGCMLCYPLWSWRRLEAAQRHLDAQLEILHRDAERLFPVVRRRPVEAHDLDPLQQRIRRVALAVQRQRDMRRFMADTLDGLPVGAIVTGAEGEVMLCNRGALHLLDVPAVSAVPKALGALAWPPGTRLADGLPVPDPAAGITTVEVDGPQERRLLIQAAGLADDEGVPIGRVFGLSDITQVRDAHKRREETMHYLSHDLRSPIASLLTLIEAERTAGEPDAAQMQFLRQLGRYGNAALKLADDLFRLVRADAIDQANFAELHLASVVQDALDEVWVQARARDVSLRFVPEEAVADAALVRGDRELVRRALANLLGNAIKYGPDGGEVEVALTRAGDTWRVSVHDQGEGIGPDQLPQLFRRFGRLKTAASRRESGVGLGLMIVKTVAERHGGRVTVDTSPGGGATFSLILPAAAADAVA</sequence>
<evidence type="ECO:0000259" key="9">
    <source>
        <dbReference type="PROSITE" id="PS50109"/>
    </source>
</evidence>
<keyword evidence="11" id="KW-1185">Reference proteome</keyword>
<keyword evidence="5" id="KW-0808">Transferase</keyword>
<accession>A0A6C1B0R2</accession>
<dbReference type="SUPFAM" id="SSF47384">
    <property type="entry name" value="Homodimeric domain of signal transducing histidine kinase"/>
    <property type="match status" value="1"/>
</dbReference>
<keyword evidence="7" id="KW-0902">Two-component regulatory system</keyword>
<dbReference type="InterPro" id="IPR003594">
    <property type="entry name" value="HATPase_dom"/>
</dbReference>
<keyword evidence="6" id="KW-0418">Kinase</keyword>
<keyword evidence="8" id="KW-0812">Transmembrane</keyword>
<dbReference type="InterPro" id="IPR036890">
    <property type="entry name" value="HATPase_C_sf"/>
</dbReference>
<evidence type="ECO:0000256" key="1">
    <source>
        <dbReference type="ARBA" id="ARBA00000085"/>
    </source>
</evidence>
<dbReference type="Gene3D" id="3.30.565.10">
    <property type="entry name" value="Histidine kinase-like ATPase, C-terminal domain"/>
    <property type="match status" value="1"/>
</dbReference>
<comment type="subcellular location">
    <subcellularLocation>
        <location evidence="2">Cell inner membrane</location>
        <topology evidence="2">Multi-pass membrane protein</topology>
    </subcellularLocation>
</comment>
<dbReference type="PANTHER" id="PTHR43711">
    <property type="entry name" value="TWO-COMPONENT HISTIDINE KINASE"/>
    <property type="match status" value="1"/>
</dbReference>
<keyword evidence="4" id="KW-0597">Phosphoprotein</keyword>
<dbReference type="GO" id="GO:0005886">
    <property type="term" value="C:plasma membrane"/>
    <property type="evidence" value="ECO:0007669"/>
    <property type="project" value="UniProtKB-SubCell"/>
</dbReference>
<dbReference type="Gene3D" id="1.10.287.130">
    <property type="match status" value="1"/>
</dbReference>
<organism evidence="10 11">
    <name type="scientific">Nitrogeniibacter mangrovi</name>
    <dbReference type="NCBI Taxonomy" id="2016596"/>
    <lineage>
        <taxon>Bacteria</taxon>
        <taxon>Pseudomonadati</taxon>
        <taxon>Pseudomonadota</taxon>
        <taxon>Betaproteobacteria</taxon>
        <taxon>Rhodocyclales</taxon>
        <taxon>Zoogloeaceae</taxon>
        <taxon>Nitrogeniibacter</taxon>
    </lineage>
</organism>
<dbReference type="PROSITE" id="PS50109">
    <property type="entry name" value="HIS_KIN"/>
    <property type="match status" value="1"/>
</dbReference>
<evidence type="ECO:0000256" key="5">
    <source>
        <dbReference type="ARBA" id="ARBA00022679"/>
    </source>
</evidence>
<proteinExistence type="predicted"/>
<keyword evidence="8" id="KW-1133">Transmembrane helix</keyword>
<dbReference type="Gene3D" id="3.30.450.20">
    <property type="entry name" value="PAS domain"/>
    <property type="match status" value="1"/>
</dbReference>
<feature type="transmembrane region" description="Helical" evidence="8">
    <location>
        <begin position="294"/>
        <end position="315"/>
    </location>
</feature>
<evidence type="ECO:0000313" key="10">
    <source>
        <dbReference type="EMBL" id="QID16418.1"/>
    </source>
</evidence>
<evidence type="ECO:0000256" key="8">
    <source>
        <dbReference type="SAM" id="Phobius"/>
    </source>
</evidence>
<reference evidence="10 11" key="1">
    <citation type="submission" date="2020-02" db="EMBL/GenBank/DDBJ databases">
        <title>Nitrogenibacter mangrovi gen. nov., sp. nov. isolated from mangrove sediment, a denitrifying betaproteobacterium.</title>
        <authorList>
            <person name="Liao H."/>
            <person name="Tian Y."/>
        </authorList>
    </citation>
    <scope>NUCLEOTIDE SEQUENCE [LARGE SCALE GENOMIC DNA]</scope>
    <source>
        <strain evidence="10 11">M9-3-2</strain>
    </source>
</reference>
<dbReference type="PIRSF" id="PIRSF037347">
    <property type="entry name" value="STHK_CHASE2_PAS_prd"/>
    <property type="match status" value="1"/>
</dbReference>
<evidence type="ECO:0000313" key="11">
    <source>
        <dbReference type="Proteomes" id="UP000501991"/>
    </source>
</evidence>
<evidence type="ECO:0000256" key="4">
    <source>
        <dbReference type="ARBA" id="ARBA00022553"/>
    </source>
</evidence>
<dbReference type="InterPro" id="IPR005467">
    <property type="entry name" value="His_kinase_dom"/>
</dbReference>
<dbReference type="KEGG" id="azq:G3580_01510"/>
<dbReference type="EC" id="2.7.13.3" evidence="3"/>
<dbReference type="Pfam" id="PF05226">
    <property type="entry name" value="CHASE2"/>
    <property type="match status" value="1"/>
</dbReference>
<evidence type="ECO:0000256" key="6">
    <source>
        <dbReference type="ARBA" id="ARBA00022777"/>
    </source>
</evidence>
<gene>
    <name evidence="10" type="ORF">G3580_01510</name>
</gene>
<dbReference type="InterPro" id="IPR050736">
    <property type="entry name" value="Sensor_HK_Regulatory"/>
</dbReference>
<dbReference type="CDD" id="cd00082">
    <property type="entry name" value="HisKA"/>
    <property type="match status" value="1"/>
</dbReference>
<dbReference type="AlphaFoldDB" id="A0A6C1B0R2"/>
<dbReference type="Pfam" id="PF02518">
    <property type="entry name" value="HATPase_c"/>
    <property type="match status" value="1"/>
</dbReference>
<dbReference type="CDD" id="cd00075">
    <property type="entry name" value="HATPase"/>
    <property type="match status" value="1"/>
</dbReference>
<evidence type="ECO:0000256" key="7">
    <source>
        <dbReference type="ARBA" id="ARBA00023012"/>
    </source>
</evidence>
<dbReference type="InterPro" id="IPR036097">
    <property type="entry name" value="HisK_dim/P_sf"/>
</dbReference>
<feature type="transmembrane region" description="Helical" evidence="8">
    <location>
        <begin position="322"/>
        <end position="341"/>
    </location>
</feature>
<dbReference type="PRINTS" id="PR00344">
    <property type="entry name" value="BCTRLSENSOR"/>
</dbReference>
<dbReference type="GO" id="GO:0000155">
    <property type="term" value="F:phosphorelay sensor kinase activity"/>
    <property type="evidence" value="ECO:0007669"/>
    <property type="project" value="InterPro"/>
</dbReference>
<dbReference type="FunFam" id="3.30.565.10:FF:000006">
    <property type="entry name" value="Sensor histidine kinase WalK"/>
    <property type="match status" value="1"/>
</dbReference>
<dbReference type="EMBL" id="CP048836">
    <property type="protein sequence ID" value="QID16418.1"/>
    <property type="molecule type" value="Genomic_DNA"/>
</dbReference>
<name>A0A6C1B0R2_9RHOO</name>